<reference evidence="3 4" key="1">
    <citation type="journal article" date="2010" name="Microbiol. Resour. Announc.">
        <title>Comparative genomics of the bacterial genus Listeria: Genome evolution is characterized by limited gene acquisition and limited gene loss.</title>
        <authorList>
            <person name="den Bakker H.C."/>
            <person name="Cummings C.A."/>
            <person name="Ferreira V."/>
            <person name="Vatta P."/>
            <person name="Orsi R.H."/>
            <person name="Degoricija L."/>
            <person name="Barker M."/>
            <person name="Petrauskene O."/>
            <person name="Furtado M.R."/>
            <person name="Wiedmann M."/>
        </authorList>
    </citation>
    <scope>NUCLEOTIDE SEQUENCE [LARGE SCALE GENOMIC DNA]</scope>
    <source>
        <strain evidence="3 4">FSL N1-067</strain>
    </source>
</reference>
<dbReference type="InterPro" id="IPR052174">
    <property type="entry name" value="Flavoredoxin"/>
</dbReference>
<dbReference type="Proteomes" id="UP000004302">
    <property type="component" value="Chromosome"/>
</dbReference>
<comment type="caution">
    <text evidence="3">The sequence shown here is derived from an EMBL/GenBank/DDBJ whole genome shotgun (WGS) entry which is preliminary data.</text>
</comment>
<dbReference type="PANTHER" id="PTHR43567">
    <property type="entry name" value="FLAVOREDOXIN-RELATED-RELATED"/>
    <property type="match status" value="1"/>
</dbReference>
<evidence type="ECO:0000313" key="4">
    <source>
        <dbReference type="Proteomes" id="UP000004302"/>
    </source>
</evidence>
<name>E3ZMZ1_LISSE</name>
<accession>E3ZMZ1</accession>
<dbReference type="EMBL" id="ADXJ01000377">
    <property type="protein sequence ID" value="EFS01006.1"/>
    <property type="molecule type" value="Genomic_DNA"/>
</dbReference>
<evidence type="ECO:0000313" key="3">
    <source>
        <dbReference type="EMBL" id="EFS01006.1"/>
    </source>
</evidence>
<dbReference type="PATRIC" id="fig|702453.3.peg.636"/>
<dbReference type="AlphaFoldDB" id="E3ZMZ1"/>
<dbReference type="PANTHER" id="PTHR43567:SF1">
    <property type="entry name" value="FLAVOREDOXIN"/>
    <property type="match status" value="1"/>
</dbReference>
<evidence type="ECO:0000256" key="2">
    <source>
        <dbReference type="ARBA" id="ARBA00022630"/>
    </source>
</evidence>
<keyword evidence="2" id="KW-0285">Flavoprotein</keyword>
<evidence type="ECO:0000256" key="1">
    <source>
        <dbReference type="ARBA" id="ARBA00001917"/>
    </source>
</evidence>
<comment type="cofactor">
    <cofactor evidence="1">
        <name>FMN</name>
        <dbReference type="ChEBI" id="CHEBI:58210"/>
    </cofactor>
</comment>
<gene>
    <name evidence="3" type="ORF">NT03LS_0820</name>
</gene>
<sequence>MKNMFKKMEKDSFYYGFPVVLMTTKDTENNKDNITVISSTWTLGKSIVIGLGLANKGYLNLQVGSEATFNVADATIWKNIERIAKTTGNFNLPDFKKQAGYEYCTDKFSLGGFTKMAGKEVQSVRIQECPIQIETSITELSIRSDFAIIECEIKGIFVDEKILYDDSHIDVNNWSPLIYKFREYTTANQSLGTNFRFQEFKD</sequence>
<organism evidence="3 4">
    <name type="scientific">Listeria seeligeri FSL N1-067</name>
    <dbReference type="NCBI Taxonomy" id="702453"/>
    <lineage>
        <taxon>Bacteria</taxon>
        <taxon>Bacillati</taxon>
        <taxon>Bacillota</taxon>
        <taxon>Bacilli</taxon>
        <taxon>Bacillales</taxon>
        <taxon>Listeriaceae</taxon>
        <taxon>Listeria</taxon>
    </lineage>
</organism>
<dbReference type="SUPFAM" id="SSF50475">
    <property type="entry name" value="FMN-binding split barrel"/>
    <property type="match status" value="1"/>
</dbReference>
<dbReference type="InterPro" id="IPR012349">
    <property type="entry name" value="Split_barrel_FMN-bd"/>
</dbReference>
<dbReference type="HOGENOM" id="CLU_075333_1_1_9"/>
<protein>
    <submittedName>
        <fullName evidence="3">YdfE</fullName>
    </submittedName>
</protein>
<dbReference type="Gene3D" id="2.30.110.10">
    <property type="entry name" value="Electron Transport, Fmn-binding Protein, Chain A"/>
    <property type="match status" value="1"/>
</dbReference>
<proteinExistence type="predicted"/>